<dbReference type="STRING" id="84531.LA76x_5162"/>
<name>A0A0S2FI94_LYSAN</name>
<gene>
    <name evidence="1" type="ORF">LA76x_5162</name>
</gene>
<reference evidence="1 2" key="1">
    <citation type="journal article" date="2015" name="BMC Genomics">
        <title>Comparative genomics and metabolic profiling of the genus Lysobacter.</title>
        <authorList>
            <person name="de Bruijn I."/>
            <person name="Cheng X."/>
            <person name="de Jager V."/>
            <person name="Exposito R.G."/>
            <person name="Watrous J."/>
            <person name="Patel N."/>
            <person name="Postma J."/>
            <person name="Dorrestein P.C."/>
            <person name="Kobayashi D."/>
            <person name="Raaijmakers J.M."/>
        </authorList>
    </citation>
    <scope>NUCLEOTIDE SEQUENCE [LARGE SCALE GENOMIC DNA]</scope>
    <source>
        <strain evidence="1 2">76</strain>
    </source>
</reference>
<evidence type="ECO:0000313" key="2">
    <source>
        <dbReference type="Proteomes" id="UP000060787"/>
    </source>
</evidence>
<dbReference type="Proteomes" id="UP000060787">
    <property type="component" value="Chromosome"/>
</dbReference>
<organism evidence="1 2">
    <name type="scientific">Lysobacter antibioticus</name>
    <dbReference type="NCBI Taxonomy" id="84531"/>
    <lineage>
        <taxon>Bacteria</taxon>
        <taxon>Pseudomonadati</taxon>
        <taxon>Pseudomonadota</taxon>
        <taxon>Gammaproteobacteria</taxon>
        <taxon>Lysobacterales</taxon>
        <taxon>Lysobacteraceae</taxon>
        <taxon>Lysobacter</taxon>
    </lineage>
</organism>
<dbReference type="RefSeq" id="WP_057919788.1">
    <property type="nucleotide sequence ID" value="NZ_CP011129.1"/>
</dbReference>
<sequence>MTAVTSTDAPLDGGPFAGFDLGAFGEPARRAILEASQDFRDVLAGRKPSFARTDVDAPLPADGGSHGYVGRGYRLWVCRSLSSFGGVDGYVYGPVLSFDQDIAPGNERSLAATRFYTAAQLHALLAQA</sequence>
<dbReference type="EMBL" id="CP011129">
    <property type="protein sequence ID" value="ALN83264.1"/>
    <property type="molecule type" value="Genomic_DNA"/>
</dbReference>
<protein>
    <submittedName>
        <fullName evidence="1">Uncharacterized protein</fullName>
    </submittedName>
</protein>
<dbReference type="PATRIC" id="fig|84531.8.peg.5171"/>
<evidence type="ECO:0000313" key="1">
    <source>
        <dbReference type="EMBL" id="ALN83264.1"/>
    </source>
</evidence>
<dbReference type="AlphaFoldDB" id="A0A0S2FI94"/>
<keyword evidence="2" id="KW-1185">Reference proteome</keyword>
<proteinExistence type="predicted"/>
<dbReference type="KEGG" id="lab:LA76x_5162"/>
<accession>A0A0S2FI94</accession>